<reference evidence="1" key="1">
    <citation type="submission" date="2023-10" db="EMBL/GenBank/DDBJ databases">
        <title>Genome assembly of Pristionchus species.</title>
        <authorList>
            <person name="Yoshida K."/>
            <person name="Sommer R.J."/>
        </authorList>
    </citation>
    <scope>NUCLEOTIDE SEQUENCE</scope>
    <source>
        <strain evidence="1">RS5133</strain>
    </source>
</reference>
<organism evidence="1 2">
    <name type="scientific">Pristionchus fissidentatus</name>
    <dbReference type="NCBI Taxonomy" id="1538716"/>
    <lineage>
        <taxon>Eukaryota</taxon>
        <taxon>Metazoa</taxon>
        <taxon>Ecdysozoa</taxon>
        <taxon>Nematoda</taxon>
        <taxon>Chromadorea</taxon>
        <taxon>Rhabditida</taxon>
        <taxon>Rhabditina</taxon>
        <taxon>Diplogasteromorpha</taxon>
        <taxon>Diplogasteroidea</taxon>
        <taxon>Neodiplogasteridae</taxon>
        <taxon>Pristionchus</taxon>
    </lineage>
</organism>
<accession>A0AAV5WDL2</accession>
<proteinExistence type="predicted"/>
<evidence type="ECO:0000313" key="2">
    <source>
        <dbReference type="Proteomes" id="UP001432322"/>
    </source>
</evidence>
<dbReference type="Proteomes" id="UP001432322">
    <property type="component" value="Unassembled WGS sequence"/>
</dbReference>
<sequence>DMFTIEAAPTARQAPSTSTRLLQRPLWLQTLHCQLYTQSGCCAAVALSVTTSWTHRPFSHPIPRFPLLLHQVTNNSRRRTGWIE</sequence>
<name>A0AAV5WDL2_9BILA</name>
<comment type="caution">
    <text evidence="1">The sequence shown here is derived from an EMBL/GenBank/DDBJ whole genome shotgun (WGS) entry which is preliminary data.</text>
</comment>
<keyword evidence="2" id="KW-1185">Reference proteome</keyword>
<feature type="non-terminal residue" evidence="1">
    <location>
        <position position="1"/>
    </location>
</feature>
<dbReference type="EMBL" id="BTSY01000005">
    <property type="protein sequence ID" value="GMT29996.1"/>
    <property type="molecule type" value="Genomic_DNA"/>
</dbReference>
<evidence type="ECO:0000313" key="1">
    <source>
        <dbReference type="EMBL" id="GMT29996.1"/>
    </source>
</evidence>
<gene>
    <name evidence="1" type="ORF">PFISCL1PPCAC_21293</name>
</gene>
<protein>
    <submittedName>
        <fullName evidence="1">Uncharacterized protein</fullName>
    </submittedName>
</protein>
<dbReference type="AlphaFoldDB" id="A0AAV5WDL2"/>